<feature type="region of interest" description="Disordered" evidence="1">
    <location>
        <begin position="20"/>
        <end position="42"/>
    </location>
</feature>
<evidence type="ECO:0000313" key="2">
    <source>
        <dbReference type="EMBL" id="KAH3799279.1"/>
    </source>
</evidence>
<name>A0A9D4J7R5_DREPO</name>
<dbReference type="AlphaFoldDB" id="A0A9D4J7R5"/>
<dbReference type="EMBL" id="JAIWYP010000007">
    <property type="protein sequence ID" value="KAH3799279.1"/>
    <property type="molecule type" value="Genomic_DNA"/>
</dbReference>
<evidence type="ECO:0000313" key="3">
    <source>
        <dbReference type="Proteomes" id="UP000828390"/>
    </source>
</evidence>
<dbReference type="Proteomes" id="UP000828390">
    <property type="component" value="Unassembled WGS sequence"/>
</dbReference>
<feature type="compositionally biased region" description="Basic and acidic residues" evidence="1">
    <location>
        <begin position="23"/>
        <end position="42"/>
    </location>
</feature>
<organism evidence="2 3">
    <name type="scientific">Dreissena polymorpha</name>
    <name type="common">Zebra mussel</name>
    <name type="synonym">Mytilus polymorpha</name>
    <dbReference type="NCBI Taxonomy" id="45954"/>
    <lineage>
        <taxon>Eukaryota</taxon>
        <taxon>Metazoa</taxon>
        <taxon>Spiralia</taxon>
        <taxon>Lophotrochozoa</taxon>
        <taxon>Mollusca</taxon>
        <taxon>Bivalvia</taxon>
        <taxon>Autobranchia</taxon>
        <taxon>Heteroconchia</taxon>
        <taxon>Euheterodonta</taxon>
        <taxon>Imparidentia</taxon>
        <taxon>Neoheterodontei</taxon>
        <taxon>Myida</taxon>
        <taxon>Dreissenoidea</taxon>
        <taxon>Dreissenidae</taxon>
        <taxon>Dreissena</taxon>
    </lineage>
</organism>
<reference evidence="2" key="2">
    <citation type="submission" date="2020-11" db="EMBL/GenBank/DDBJ databases">
        <authorList>
            <person name="McCartney M.A."/>
            <person name="Auch B."/>
            <person name="Kono T."/>
            <person name="Mallez S."/>
            <person name="Becker A."/>
            <person name="Gohl D.M."/>
            <person name="Silverstein K.A.T."/>
            <person name="Koren S."/>
            <person name="Bechman K.B."/>
            <person name="Herman A."/>
            <person name="Abrahante J.E."/>
            <person name="Garbe J."/>
        </authorList>
    </citation>
    <scope>NUCLEOTIDE SEQUENCE</scope>
    <source>
        <strain evidence="2">Duluth1</strain>
        <tissue evidence="2">Whole animal</tissue>
    </source>
</reference>
<sequence>MGDGIDNMKMCKYVQSVCTPAQRDGHKGNKSAESRRNCGEHRGGKLVGYRYVELLRNYKVQ</sequence>
<reference evidence="2" key="1">
    <citation type="journal article" date="2019" name="bioRxiv">
        <title>The Genome of the Zebra Mussel, Dreissena polymorpha: A Resource for Invasive Species Research.</title>
        <authorList>
            <person name="McCartney M.A."/>
            <person name="Auch B."/>
            <person name="Kono T."/>
            <person name="Mallez S."/>
            <person name="Zhang Y."/>
            <person name="Obille A."/>
            <person name="Becker A."/>
            <person name="Abrahante J.E."/>
            <person name="Garbe J."/>
            <person name="Badalamenti J.P."/>
            <person name="Herman A."/>
            <person name="Mangelson H."/>
            <person name="Liachko I."/>
            <person name="Sullivan S."/>
            <person name="Sone E.D."/>
            <person name="Koren S."/>
            <person name="Silverstein K.A.T."/>
            <person name="Beckman K.B."/>
            <person name="Gohl D.M."/>
        </authorList>
    </citation>
    <scope>NUCLEOTIDE SEQUENCE</scope>
    <source>
        <strain evidence="2">Duluth1</strain>
        <tissue evidence="2">Whole animal</tissue>
    </source>
</reference>
<evidence type="ECO:0000256" key="1">
    <source>
        <dbReference type="SAM" id="MobiDB-lite"/>
    </source>
</evidence>
<gene>
    <name evidence="2" type="ORF">DPMN_152885</name>
</gene>
<keyword evidence="3" id="KW-1185">Reference proteome</keyword>
<protein>
    <submittedName>
        <fullName evidence="2">Uncharacterized protein</fullName>
    </submittedName>
</protein>
<comment type="caution">
    <text evidence="2">The sequence shown here is derived from an EMBL/GenBank/DDBJ whole genome shotgun (WGS) entry which is preliminary data.</text>
</comment>
<accession>A0A9D4J7R5</accession>
<proteinExistence type="predicted"/>